<name>A0ABV9EVZ0_9SPHN</name>
<evidence type="ECO:0000313" key="2">
    <source>
        <dbReference type="EMBL" id="MFC4593068.1"/>
    </source>
</evidence>
<evidence type="ECO:0000313" key="3">
    <source>
        <dbReference type="Proteomes" id="UP001595957"/>
    </source>
</evidence>
<proteinExistence type="predicted"/>
<feature type="chain" id="PRO_5046163529" evidence="1">
    <location>
        <begin position="28"/>
        <end position="93"/>
    </location>
</feature>
<keyword evidence="1" id="KW-0732">Signal</keyword>
<organism evidence="2 3">
    <name type="scientific">Sphingobium tyrosinilyticum</name>
    <dbReference type="NCBI Taxonomy" id="2715436"/>
    <lineage>
        <taxon>Bacteria</taxon>
        <taxon>Pseudomonadati</taxon>
        <taxon>Pseudomonadota</taxon>
        <taxon>Alphaproteobacteria</taxon>
        <taxon>Sphingomonadales</taxon>
        <taxon>Sphingomonadaceae</taxon>
        <taxon>Sphingobium</taxon>
    </lineage>
</organism>
<accession>A0ABV9EVZ0</accession>
<dbReference type="EMBL" id="JBHSFZ010000003">
    <property type="protein sequence ID" value="MFC4593068.1"/>
    <property type="molecule type" value="Genomic_DNA"/>
</dbReference>
<gene>
    <name evidence="2" type="ORF">ACFO3E_02510</name>
</gene>
<comment type="caution">
    <text evidence="2">The sequence shown here is derived from an EMBL/GenBank/DDBJ whole genome shotgun (WGS) entry which is preliminary data.</text>
</comment>
<dbReference type="Proteomes" id="UP001595957">
    <property type="component" value="Unassembled WGS sequence"/>
</dbReference>
<reference evidence="3" key="1">
    <citation type="journal article" date="2019" name="Int. J. Syst. Evol. Microbiol.">
        <title>The Global Catalogue of Microorganisms (GCM) 10K type strain sequencing project: providing services to taxonomists for standard genome sequencing and annotation.</title>
        <authorList>
            <consortium name="The Broad Institute Genomics Platform"/>
            <consortium name="The Broad Institute Genome Sequencing Center for Infectious Disease"/>
            <person name="Wu L."/>
            <person name="Ma J."/>
        </authorList>
    </citation>
    <scope>NUCLEOTIDE SEQUENCE [LARGE SCALE GENOMIC DNA]</scope>
    <source>
        <strain evidence="3">NBRC 103632</strain>
    </source>
</reference>
<evidence type="ECO:0000256" key="1">
    <source>
        <dbReference type="SAM" id="SignalP"/>
    </source>
</evidence>
<sequence>MNMGEYMRLKVFLVPLLLAALPTNVSARPMSLAEKKAVENSVKAELKDPYSAQFKHPALQLSDGEGLIYCGLVNSKNSYGAYTGYVQFVAGFG</sequence>
<dbReference type="RefSeq" id="WP_380802260.1">
    <property type="nucleotide sequence ID" value="NZ_JBHSFZ010000003.1"/>
</dbReference>
<keyword evidence="3" id="KW-1185">Reference proteome</keyword>
<protein>
    <submittedName>
        <fullName evidence="2">Uncharacterized protein</fullName>
    </submittedName>
</protein>
<feature type="signal peptide" evidence="1">
    <location>
        <begin position="1"/>
        <end position="27"/>
    </location>
</feature>